<dbReference type="Pfam" id="PF00702">
    <property type="entry name" value="Hydrolase"/>
    <property type="match status" value="1"/>
</dbReference>
<dbReference type="InterPro" id="IPR050155">
    <property type="entry name" value="HAD-like_hydrolase_sf"/>
</dbReference>
<comment type="caution">
    <text evidence="1">The sequence shown here is derived from an EMBL/GenBank/DDBJ whole genome shotgun (WGS) entry which is preliminary data.</text>
</comment>
<sequence>MAQKIKPKNSDSESINWSNIDTILLDMDGTLLDLNFDLHFWMEYIPLAFANKHNLTHDEAKDKLFPIFRAEEGKLHWYCLDYWQEKLQLDIAKLKEDVAHLIQIHPFVLEFLTQAKVHKKRIYLVTNAHRKTIQLKMQITNLASYFDDIISSHDYNVAKEKQEFWHKLENAIQFDKTKSIFFDDSLSVLKSAKQYGISTVVAISKPSSKVETKQIEGFINIETFENVFSINWIKKSDLADKEKVDNPLKPDIINVI</sequence>
<evidence type="ECO:0000313" key="2">
    <source>
        <dbReference type="Proteomes" id="UP000643672"/>
    </source>
</evidence>
<dbReference type="RefSeq" id="WP_202762741.1">
    <property type="nucleotide sequence ID" value="NZ_CAESAQ020000034.1"/>
</dbReference>
<dbReference type="NCBIfam" id="TIGR01509">
    <property type="entry name" value="HAD-SF-IA-v3"/>
    <property type="match status" value="1"/>
</dbReference>
<protein>
    <submittedName>
        <fullName evidence="1">GMP/IMP nucleotidase YrfG</fullName>
    </submittedName>
</protein>
<dbReference type="AlphaFoldDB" id="A0A8H9CG86"/>
<proteinExistence type="predicted"/>
<organism evidence="1 2">
    <name type="scientific">Bathymodiolus thermophilus thioautotrophic gill symbiont</name>
    <dbReference type="NCBI Taxonomy" id="2360"/>
    <lineage>
        <taxon>Bacteria</taxon>
        <taxon>Pseudomonadati</taxon>
        <taxon>Pseudomonadota</taxon>
        <taxon>Gammaproteobacteria</taxon>
        <taxon>sulfur-oxidizing symbionts</taxon>
    </lineage>
</organism>
<dbReference type="PANTHER" id="PTHR43434">
    <property type="entry name" value="PHOSPHOGLYCOLATE PHOSPHATASE"/>
    <property type="match status" value="1"/>
</dbReference>
<dbReference type="PANTHER" id="PTHR43434:SF3">
    <property type="entry name" value="GMP_IMP NUCLEOTIDASE YRFG"/>
    <property type="match status" value="1"/>
</dbReference>
<reference evidence="1 2" key="1">
    <citation type="submission" date="2020-05" db="EMBL/GenBank/DDBJ databases">
        <authorList>
            <person name="Petersen J."/>
            <person name="Sayavedra L."/>
        </authorList>
    </citation>
    <scope>NUCLEOTIDE SEQUENCE [LARGE SCALE GENOMIC DNA]</scope>
    <source>
        <strain evidence="1">B thermophilus SOXS</strain>
    </source>
</reference>
<dbReference type="InterPro" id="IPR023214">
    <property type="entry name" value="HAD_sf"/>
</dbReference>
<keyword evidence="2" id="KW-1185">Reference proteome</keyword>
<dbReference type="SUPFAM" id="SSF56784">
    <property type="entry name" value="HAD-like"/>
    <property type="match status" value="1"/>
</dbReference>
<dbReference type="GO" id="GO:0005829">
    <property type="term" value="C:cytosol"/>
    <property type="evidence" value="ECO:0007669"/>
    <property type="project" value="TreeGrafter"/>
</dbReference>
<dbReference type="EMBL" id="CAESAQ020000034">
    <property type="protein sequence ID" value="CAB5496948.1"/>
    <property type="molecule type" value="Genomic_DNA"/>
</dbReference>
<gene>
    <name evidence="1" type="ORF">THERMOS_595</name>
</gene>
<dbReference type="Proteomes" id="UP000643672">
    <property type="component" value="Unassembled WGS sequence"/>
</dbReference>
<dbReference type="SFLD" id="SFLDS00003">
    <property type="entry name" value="Haloacid_Dehalogenase"/>
    <property type="match status" value="1"/>
</dbReference>
<dbReference type="Gene3D" id="3.40.50.1000">
    <property type="entry name" value="HAD superfamily/HAD-like"/>
    <property type="match status" value="1"/>
</dbReference>
<dbReference type="SFLD" id="SFLDG01129">
    <property type="entry name" value="C1.5:_HAD__Beta-PGM__Phosphata"/>
    <property type="match status" value="1"/>
</dbReference>
<dbReference type="InterPro" id="IPR006439">
    <property type="entry name" value="HAD-SF_hydro_IA"/>
</dbReference>
<dbReference type="CDD" id="cd01427">
    <property type="entry name" value="HAD_like"/>
    <property type="match status" value="1"/>
</dbReference>
<accession>A0A8H9CG86</accession>
<evidence type="ECO:0000313" key="1">
    <source>
        <dbReference type="EMBL" id="CAB5496948.1"/>
    </source>
</evidence>
<dbReference type="InterPro" id="IPR036412">
    <property type="entry name" value="HAD-like_sf"/>
</dbReference>
<dbReference type="GO" id="GO:0008967">
    <property type="term" value="F:phosphoglycolate phosphatase activity"/>
    <property type="evidence" value="ECO:0007669"/>
    <property type="project" value="TreeGrafter"/>
</dbReference>
<name>A0A8H9CG86_9GAMM</name>
<dbReference type="GO" id="GO:0006281">
    <property type="term" value="P:DNA repair"/>
    <property type="evidence" value="ECO:0007669"/>
    <property type="project" value="TreeGrafter"/>
</dbReference>